<comment type="subcellular location">
    <subcellularLocation>
        <location evidence="1 15">Endoplasmic reticulum membrane</location>
        <topology evidence="1 15">Multi-pass membrane protein</topology>
    </subcellularLocation>
</comment>
<comment type="similarity">
    <text evidence="3 15">Belongs to the very long-chain fatty acids dehydratase HACD family.</text>
</comment>
<keyword evidence="6 15" id="KW-0812">Transmembrane</keyword>
<dbReference type="RefSeq" id="XP_014676229.1">
    <property type="nucleotide sequence ID" value="XM_014820743.1"/>
</dbReference>
<feature type="transmembrane region" description="Helical" evidence="15">
    <location>
        <begin position="330"/>
        <end position="350"/>
    </location>
</feature>
<evidence type="ECO:0000313" key="18">
    <source>
        <dbReference type="RefSeq" id="XP_014676229.1"/>
    </source>
</evidence>
<dbReference type="CDD" id="cd06465">
    <property type="entry name" value="p23_hB-ind1_like"/>
    <property type="match status" value="1"/>
</dbReference>
<keyword evidence="14 15" id="KW-0456">Lyase</keyword>
<comment type="pathway">
    <text evidence="2 15">Lipid metabolism; fatty acid biosynthesis.</text>
</comment>
<keyword evidence="13 15" id="KW-0275">Fatty acid biosynthesis</keyword>
<proteinExistence type="inferred from homology"/>
<dbReference type="GeneID" id="106816183"/>
<dbReference type="Pfam" id="PF04969">
    <property type="entry name" value="CS"/>
    <property type="match status" value="1"/>
</dbReference>
<keyword evidence="10" id="KW-0175">Coiled coil</keyword>
<evidence type="ECO:0000256" key="5">
    <source>
        <dbReference type="ARBA" id="ARBA00022516"/>
    </source>
</evidence>
<gene>
    <name evidence="18" type="primary">LOC106816183</name>
</gene>
<comment type="caution">
    <text evidence="15">Lacks conserved residue(s) required for the propagation of feature annotation.</text>
</comment>
<evidence type="ECO:0000256" key="9">
    <source>
        <dbReference type="ARBA" id="ARBA00022989"/>
    </source>
</evidence>
<evidence type="ECO:0000256" key="6">
    <source>
        <dbReference type="ARBA" id="ARBA00022692"/>
    </source>
</evidence>
<keyword evidence="12 15" id="KW-0472">Membrane</keyword>
<protein>
    <recommendedName>
        <fullName evidence="4 15">Very-long-chain (3R)-3-hydroxyacyl-CoA dehydratase</fullName>
        <ecNumber evidence="4 15">4.2.1.134</ecNumber>
    </recommendedName>
</protein>
<dbReference type="InterPro" id="IPR008978">
    <property type="entry name" value="HSP20-like_chaperone"/>
</dbReference>
<dbReference type="SUPFAM" id="SSF49764">
    <property type="entry name" value="HSP20-like chaperones"/>
    <property type="match status" value="1"/>
</dbReference>
<feature type="domain" description="CS" evidence="16">
    <location>
        <begin position="4"/>
        <end position="94"/>
    </location>
</feature>
<organism evidence="17 18">
    <name type="scientific">Priapulus caudatus</name>
    <name type="common">Priapulid worm</name>
    <dbReference type="NCBI Taxonomy" id="37621"/>
    <lineage>
        <taxon>Eukaryota</taxon>
        <taxon>Metazoa</taxon>
        <taxon>Ecdysozoa</taxon>
        <taxon>Scalidophora</taxon>
        <taxon>Priapulida</taxon>
        <taxon>Priapulimorpha</taxon>
        <taxon>Priapulimorphida</taxon>
        <taxon>Priapulidae</taxon>
        <taxon>Priapulus</taxon>
    </lineage>
</organism>
<evidence type="ECO:0000256" key="12">
    <source>
        <dbReference type="ARBA" id="ARBA00023136"/>
    </source>
</evidence>
<evidence type="ECO:0000256" key="13">
    <source>
        <dbReference type="ARBA" id="ARBA00023160"/>
    </source>
</evidence>
<dbReference type="EC" id="4.2.1.134" evidence="4 15"/>
<dbReference type="InterPro" id="IPR007482">
    <property type="entry name" value="Tyr_Pase-like_PTPLA"/>
</dbReference>
<evidence type="ECO:0000256" key="2">
    <source>
        <dbReference type="ARBA" id="ARBA00005194"/>
    </source>
</evidence>
<accession>A0ABM1EVK8</accession>
<dbReference type="PANTHER" id="PTHR11035:SF35">
    <property type="entry name" value="VERY-LONG-CHAIN (3R)-3-HYDROXYACYL-COA DEHYDRATASE"/>
    <property type="match status" value="1"/>
</dbReference>
<keyword evidence="7 15" id="KW-0256">Endoplasmic reticulum</keyword>
<dbReference type="Gene3D" id="2.60.40.790">
    <property type="match status" value="1"/>
</dbReference>
<evidence type="ECO:0000256" key="1">
    <source>
        <dbReference type="ARBA" id="ARBA00004477"/>
    </source>
</evidence>
<sequence>MEAVLKANVYWAQTADSVSLRVDLKNVSDPSIELTDDSLTFLAVGYGAQGESKYQFTMDFYLPVKPKECSYRVQARQVEFSIKKQGPEFWPRLIVAQKKPHWLKIDFDKWQDEDEDEPRQHKEDFGDVGPFDEARGRKMVERQEKQESMNFKLRYIFVYNLFQFVGFTTIFCTLFIRYLYYGERAVTTAFETIGSQLVLTQLLTYLEVIHPLLKITKGGALAPFLQVCGRNLVLILIIATEPRLQGQPVVFWLFLVWSLSEIFRYPYYMLSSLELEWYAVTWCRYTTWTVLYPAGFACEAMVILAAIPMFEETQKWTLALPNVWNLSFTFPAFLRMYLLLLFMPACWFLVQHMYKQRKAKLGPFQRKKRMKKTQ</sequence>
<feature type="transmembrane region" description="Helical" evidence="15">
    <location>
        <begin position="155"/>
        <end position="181"/>
    </location>
</feature>
<comment type="function">
    <text evidence="15">Catalyzes the third of the four reactions of the long-chain fatty acids elongation cycle. This endoplasmic reticulum-bound enzymatic process, allows the addition of two carbons to the chain of long- and very long-chain fatty acids/VLCFAs per cycle. This enzyme catalyzes the dehydration of the 3-hydroxyacyl-CoA intermediate into trans-2,3-enoyl-CoA, within each cycle of fatty acid elongation. Thereby, it participates to the production of VLCFAs of different chain lengths that are involved in multiple biological processes as precursors of membrane lipids and lipid mediators.</text>
</comment>
<evidence type="ECO:0000256" key="8">
    <source>
        <dbReference type="ARBA" id="ARBA00022832"/>
    </source>
</evidence>
<evidence type="ECO:0000256" key="15">
    <source>
        <dbReference type="RuleBase" id="RU363109"/>
    </source>
</evidence>
<evidence type="ECO:0000313" key="17">
    <source>
        <dbReference type="Proteomes" id="UP000695022"/>
    </source>
</evidence>
<reference evidence="18" key="1">
    <citation type="submission" date="2025-08" db="UniProtKB">
        <authorList>
            <consortium name="RefSeq"/>
        </authorList>
    </citation>
    <scope>IDENTIFICATION</scope>
</reference>
<evidence type="ECO:0000256" key="10">
    <source>
        <dbReference type="ARBA" id="ARBA00023054"/>
    </source>
</evidence>
<keyword evidence="11 15" id="KW-0443">Lipid metabolism</keyword>
<evidence type="ECO:0000256" key="4">
    <source>
        <dbReference type="ARBA" id="ARBA00013122"/>
    </source>
</evidence>
<dbReference type="PANTHER" id="PTHR11035">
    <property type="entry name" value="VERY-LONG-CHAIN (3R)-3-HYDROXYACYL-COA DEHYDRATASE"/>
    <property type="match status" value="1"/>
</dbReference>
<feature type="transmembrane region" description="Helical" evidence="15">
    <location>
        <begin position="290"/>
        <end position="310"/>
    </location>
</feature>
<evidence type="ECO:0000256" key="7">
    <source>
        <dbReference type="ARBA" id="ARBA00022824"/>
    </source>
</evidence>
<dbReference type="Proteomes" id="UP000695022">
    <property type="component" value="Unplaced"/>
</dbReference>
<keyword evidence="9 15" id="KW-1133">Transmembrane helix</keyword>
<evidence type="ECO:0000259" key="16">
    <source>
        <dbReference type="PROSITE" id="PS51203"/>
    </source>
</evidence>
<dbReference type="Pfam" id="PF04387">
    <property type="entry name" value="PTPLA"/>
    <property type="match status" value="1"/>
</dbReference>
<name>A0ABM1EVK8_PRICU</name>
<keyword evidence="17" id="KW-1185">Reference proteome</keyword>
<comment type="catalytic activity">
    <reaction evidence="15">
        <text>a very-long-chain (3R)-3-hydroxyacyl-CoA = a very-long-chain (2E)-enoyl-CoA + H2O</text>
        <dbReference type="Rhea" id="RHEA:45812"/>
        <dbReference type="ChEBI" id="CHEBI:15377"/>
        <dbReference type="ChEBI" id="CHEBI:83728"/>
        <dbReference type="ChEBI" id="CHEBI:85440"/>
        <dbReference type="EC" id="4.2.1.134"/>
    </reaction>
</comment>
<dbReference type="InterPro" id="IPR007052">
    <property type="entry name" value="CS_dom"/>
</dbReference>
<keyword evidence="8 15" id="KW-0276">Fatty acid metabolism</keyword>
<evidence type="ECO:0000256" key="11">
    <source>
        <dbReference type="ARBA" id="ARBA00023098"/>
    </source>
</evidence>
<evidence type="ECO:0000256" key="14">
    <source>
        <dbReference type="ARBA" id="ARBA00023239"/>
    </source>
</evidence>
<evidence type="ECO:0000256" key="3">
    <source>
        <dbReference type="ARBA" id="ARBA00007811"/>
    </source>
</evidence>
<keyword evidence="5 15" id="KW-0444">Lipid biosynthesis</keyword>
<dbReference type="PROSITE" id="PS51203">
    <property type="entry name" value="CS"/>
    <property type="match status" value="1"/>
</dbReference>